<dbReference type="InterPro" id="IPR009057">
    <property type="entry name" value="Homeodomain-like_sf"/>
</dbReference>
<evidence type="ECO:0000256" key="3">
    <source>
        <dbReference type="ARBA" id="ARBA00023163"/>
    </source>
</evidence>
<dbReference type="PANTHER" id="PTHR46796">
    <property type="entry name" value="HTH-TYPE TRANSCRIPTIONAL ACTIVATOR RHAS-RELATED"/>
    <property type="match status" value="1"/>
</dbReference>
<evidence type="ECO:0000256" key="2">
    <source>
        <dbReference type="ARBA" id="ARBA00023125"/>
    </source>
</evidence>
<evidence type="ECO:0000256" key="1">
    <source>
        <dbReference type="ARBA" id="ARBA00023015"/>
    </source>
</evidence>
<evidence type="ECO:0000313" key="5">
    <source>
        <dbReference type="EMBL" id="GAA4322595.1"/>
    </source>
</evidence>
<proteinExistence type="predicted"/>
<dbReference type="Proteomes" id="UP001500582">
    <property type="component" value="Unassembled WGS sequence"/>
</dbReference>
<keyword evidence="2" id="KW-0238">DNA-binding</keyword>
<dbReference type="Pfam" id="PF20240">
    <property type="entry name" value="DUF6597"/>
    <property type="match status" value="1"/>
</dbReference>
<organism evidence="5 6">
    <name type="scientific">Mucilaginibacter gynuensis</name>
    <dbReference type="NCBI Taxonomy" id="1302236"/>
    <lineage>
        <taxon>Bacteria</taxon>
        <taxon>Pseudomonadati</taxon>
        <taxon>Bacteroidota</taxon>
        <taxon>Sphingobacteriia</taxon>
        <taxon>Sphingobacteriales</taxon>
        <taxon>Sphingobacteriaceae</taxon>
        <taxon>Mucilaginibacter</taxon>
    </lineage>
</organism>
<dbReference type="InterPro" id="IPR050204">
    <property type="entry name" value="AraC_XylS_family_regulators"/>
</dbReference>
<accession>A0ABP8GE23</accession>
<reference evidence="6" key="1">
    <citation type="journal article" date="2019" name="Int. J. Syst. Evol. Microbiol.">
        <title>The Global Catalogue of Microorganisms (GCM) 10K type strain sequencing project: providing services to taxonomists for standard genome sequencing and annotation.</title>
        <authorList>
            <consortium name="The Broad Institute Genomics Platform"/>
            <consortium name="The Broad Institute Genome Sequencing Center for Infectious Disease"/>
            <person name="Wu L."/>
            <person name="Ma J."/>
        </authorList>
    </citation>
    <scope>NUCLEOTIDE SEQUENCE [LARGE SCALE GENOMIC DNA]</scope>
    <source>
        <strain evidence="6">JCM 17705</strain>
    </source>
</reference>
<dbReference type="Pfam" id="PF12833">
    <property type="entry name" value="HTH_18"/>
    <property type="match status" value="1"/>
</dbReference>
<keyword evidence="1" id="KW-0805">Transcription regulation</keyword>
<name>A0ABP8GE23_9SPHI</name>
<dbReference type="SMART" id="SM00342">
    <property type="entry name" value="HTH_ARAC"/>
    <property type="match status" value="1"/>
</dbReference>
<dbReference type="PANTHER" id="PTHR46796:SF13">
    <property type="entry name" value="HTH-TYPE TRANSCRIPTIONAL ACTIVATOR RHAS"/>
    <property type="match status" value="1"/>
</dbReference>
<evidence type="ECO:0000313" key="6">
    <source>
        <dbReference type="Proteomes" id="UP001500582"/>
    </source>
</evidence>
<keyword evidence="6" id="KW-1185">Reference proteome</keyword>
<sequence length="255" mass="29004">MQASAGVEIPVQRCIPLGTVELIVQINLKPCTIMDTDGVYRDSAGIYFTGLYTDAAFWKPSTDNAMFGIRLKPESLIELFKLPANLLVNKVINAEDLLGKSVKLMCDEMTGIFDVNRLIQIAEKYLLALAWNIDNRHNYVVGACRLIRNTMGSLSVESMSERLYISKRQLERCFKDQFGTSPKTYQRIIRFRNAYTRVRLARESRLRWTEISYAAGYADQAHFIRDFKAFTGELPTTLVENTDAFFQTLEVSAAL</sequence>
<protein>
    <recommendedName>
        <fullName evidence="4">HTH araC/xylS-type domain-containing protein</fullName>
    </recommendedName>
</protein>
<dbReference type="InterPro" id="IPR018060">
    <property type="entry name" value="HTH_AraC"/>
</dbReference>
<evidence type="ECO:0000259" key="4">
    <source>
        <dbReference type="PROSITE" id="PS01124"/>
    </source>
</evidence>
<dbReference type="Gene3D" id="1.10.10.60">
    <property type="entry name" value="Homeodomain-like"/>
    <property type="match status" value="1"/>
</dbReference>
<gene>
    <name evidence="5" type="ORF">GCM10023149_23040</name>
</gene>
<comment type="caution">
    <text evidence="5">The sequence shown here is derived from an EMBL/GenBank/DDBJ whole genome shotgun (WGS) entry which is preliminary data.</text>
</comment>
<feature type="domain" description="HTH araC/xylS-type" evidence="4">
    <location>
        <begin position="141"/>
        <end position="241"/>
    </location>
</feature>
<dbReference type="EMBL" id="BAABFT010000005">
    <property type="protein sequence ID" value="GAA4322595.1"/>
    <property type="molecule type" value="Genomic_DNA"/>
</dbReference>
<dbReference type="PROSITE" id="PS01124">
    <property type="entry name" value="HTH_ARAC_FAMILY_2"/>
    <property type="match status" value="1"/>
</dbReference>
<dbReference type="SUPFAM" id="SSF46689">
    <property type="entry name" value="Homeodomain-like"/>
    <property type="match status" value="2"/>
</dbReference>
<dbReference type="InterPro" id="IPR046532">
    <property type="entry name" value="DUF6597"/>
</dbReference>
<keyword evidence="3" id="KW-0804">Transcription</keyword>